<comment type="caution">
    <text evidence="2">The sequence shown here is derived from an EMBL/GenBank/DDBJ whole genome shotgun (WGS) entry which is preliminary data.</text>
</comment>
<feature type="compositionally biased region" description="Polar residues" evidence="1">
    <location>
        <begin position="577"/>
        <end position="586"/>
    </location>
</feature>
<feature type="compositionally biased region" description="Polar residues" evidence="1">
    <location>
        <begin position="1236"/>
        <end position="1255"/>
    </location>
</feature>
<evidence type="ECO:0000313" key="3">
    <source>
        <dbReference type="Proteomes" id="UP000433883"/>
    </source>
</evidence>
<feature type="compositionally biased region" description="Polar residues" evidence="1">
    <location>
        <begin position="201"/>
        <end position="210"/>
    </location>
</feature>
<feature type="compositionally biased region" description="Polar residues" evidence="1">
    <location>
        <begin position="1017"/>
        <end position="1027"/>
    </location>
</feature>
<feature type="compositionally biased region" description="Polar residues" evidence="1">
    <location>
        <begin position="594"/>
        <end position="615"/>
    </location>
</feature>
<feature type="compositionally biased region" description="Polar residues" evidence="1">
    <location>
        <begin position="321"/>
        <end position="332"/>
    </location>
</feature>
<feature type="compositionally biased region" description="Basic residues" evidence="1">
    <location>
        <begin position="1"/>
        <end position="12"/>
    </location>
</feature>
<feature type="compositionally biased region" description="Acidic residues" evidence="1">
    <location>
        <begin position="1311"/>
        <end position="1320"/>
    </location>
</feature>
<feature type="compositionally biased region" description="Basic and acidic residues" evidence="1">
    <location>
        <begin position="122"/>
        <end position="134"/>
    </location>
</feature>
<feature type="compositionally biased region" description="Acidic residues" evidence="1">
    <location>
        <begin position="668"/>
        <end position="684"/>
    </location>
</feature>
<feature type="region of interest" description="Disordered" evidence="1">
    <location>
        <begin position="552"/>
        <end position="621"/>
    </location>
</feature>
<feature type="compositionally biased region" description="Polar residues" evidence="1">
    <location>
        <begin position="48"/>
        <end position="57"/>
    </location>
</feature>
<feature type="compositionally biased region" description="Polar residues" evidence="1">
    <location>
        <begin position="1423"/>
        <end position="1441"/>
    </location>
</feature>
<dbReference type="EMBL" id="WNWQ01001423">
    <property type="protein sequence ID" value="KAE9961574.1"/>
    <property type="molecule type" value="Genomic_DNA"/>
</dbReference>
<feature type="compositionally biased region" description="Low complexity" evidence="1">
    <location>
        <begin position="1379"/>
        <end position="1396"/>
    </location>
</feature>
<feature type="region of interest" description="Disordered" evidence="1">
    <location>
        <begin position="1231"/>
        <end position="1261"/>
    </location>
</feature>
<feature type="region of interest" description="Disordered" evidence="1">
    <location>
        <begin position="271"/>
        <end position="336"/>
    </location>
</feature>
<dbReference type="Proteomes" id="UP000433883">
    <property type="component" value="Unassembled WGS sequence"/>
</dbReference>
<feature type="compositionally biased region" description="Polar residues" evidence="1">
    <location>
        <begin position="1397"/>
        <end position="1417"/>
    </location>
</feature>
<gene>
    <name evidence="2" type="ORF">BLS_001755</name>
</gene>
<protein>
    <submittedName>
        <fullName evidence="2">Uncharacterized protein</fullName>
    </submittedName>
</protein>
<feature type="compositionally biased region" description="Basic and acidic residues" evidence="1">
    <location>
        <begin position="420"/>
        <end position="457"/>
    </location>
</feature>
<feature type="region of interest" description="Disordered" evidence="1">
    <location>
        <begin position="872"/>
        <end position="894"/>
    </location>
</feature>
<feature type="region of interest" description="Disordered" evidence="1">
    <location>
        <begin position="1306"/>
        <end position="1364"/>
    </location>
</feature>
<feature type="region of interest" description="Disordered" evidence="1">
    <location>
        <begin position="655"/>
        <end position="684"/>
    </location>
</feature>
<evidence type="ECO:0000313" key="2">
    <source>
        <dbReference type="EMBL" id="KAE9961574.1"/>
    </source>
</evidence>
<organism evidence="2 3">
    <name type="scientific">Venturia inaequalis</name>
    <name type="common">Apple scab fungus</name>
    <dbReference type="NCBI Taxonomy" id="5025"/>
    <lineage>
        <taxon>Eukaryota</taxon>
        <taxon>Fungi</taxon>
        <taxon>Dikarya</taxon>
        <taxon>Ascomycota</taxon>
        <taxon>Pezizomycotina</taxon>
        <taxon>Dothideomycetes</taxon>
        <taxon>Pleosporomycetidae</taxon>
        <taxon>Venturiales</taxon>
        <taxon>Venturiaceae</taxon>
        <taxon>Venturia</taxon>
    </lineage>
</organism>
<feature type="region of interest" description="Disordered" evidence="1">
    <location>
        <begin position="1"/>
        <end position="246"/>
    </location>
</feature>
<feature type="region of interest" description="Disordered" evidence="1">
    <location>
        <begin position="797"/>
        <end position="839"/>
    </location>
</feature>
<feature type="compositionally biased region" description="Pro residues" evidence="1">
    <location>
        <begin position="517"/>
        <end position="539"/>
    </location>
</feature>
<reference evidence="2 3" key="1">
    <citation type="submission" date="2019-11" db="EMBL/GenBank/DDBJ databases">
        <title>Venturia inaequalis Genome Resource.</title>
        <authorList>
            <person name="Lichtner F.J."/>
        </authorList>
    </citation>
    <scope>NUCLEOTIDE SEQUENCE [LARGE SCALE GENOMIC DNA]</scope>
    <source>
        <strain evidence="2">Bline_iso_100314</strain>
    </source>
</reference>
<feature type="region of interest" description="Disordered" evidence="1">
    <location>
        <begin position="402"/>
        <end position="466"/>
    </location>
</feature>
<feature type="region of interest" description="Disordered" evidence="1">
    <location>
        <begin position="1379"/>
        <end position="1448"/>
    </location>
</feature>
<feature type="compositionally biased region" description="Basic and acidic residues" evidence="1">
    <location>
        <begin position="191"/>
        <end position="200"/>
    </location>
</feature>
<feature type="compositionally biased region" description="Low complexity" evidence="1">
    <location>
        <begin position="84"/>
        <end position="96"/>
    </location>
</feature>
<proteinExistence type="predicted"/>
<feature type="compositionally biased region" description="Polar residues" evidence="1">
    <location>
        <begin position="136"/>
        <end position="146"/>
    </location>
</feature>
<feature type="region of interest" description="Disordered" evidence="1">
    <location>
        <begin position="920"/>
        <end position="987"/>
    </location>
</feature>
<accession>A0A8H3U1F8</accession>
<feature type="compositionally biased region" description="Low complexity" evidence="1">
    <location>
        <begin position="13"/>
        <end position="23"/>
    </location>
</feature>
<name>A0A8H3U1F8_VENIN</name>
<evidence type="ECO:0000256" key="1">
    <source>
        <dbReference type="SAM" id="MobiDB-lite"/>
    </source>
</evidence>
<feature type="region of interest" description="Disordered" evidence="1">
    <location>
        <begin position="514"/>
        <end position="539"/>
    </location>
</feature>
<feature type="compositionally biased region" description="Polar residues" evidence="1">
    <location>
        <begin position="402"/>
        <end position="412"/>
    </location>
</feature>
<sequence>MFSKLRPHHKRSGSSPSSPTPHSIQTSGFLQPPSSSHGPSPAVSSTSVGSIANAESPSPSPFFFNRREEGGNPGVVQQREHYASPLPLESPVSSHPPSLPPIPRIASVYEKVPGGDQVAVQEQEHGQELRRERSPGWQQQDSNGIYNQRKEWEGRPVQGVQLTMQENRSNHDIPKEVISQARSRPRTSGEPSKRDWREDQNTFQLVTQDMQTRDRKSSYQRTQQIISQAARRPFEASSPPMVPPKDRFPYLRQNSMPVGGSKAREIIPPLPFTQDEDEDHSQPGHQNRQFDAVSPPAVPFSNDAHQVYTRHPPMQLGNHAGSRQSSNQNSHQAPARQGKHMFHLLNPMSLLSRRRNGPDLEQLSEESLISAPRNLSVSPLPEGYDPSIRGKVVHDFSAPRRNFSSQSMTNLGDMSASRDLSLREGHESNQARKGSDDTVHVRHERQSQHTPVFKEHFDDDSDENRNTNASAIHAESLANKDFLARNSIPPPEHDIMPPPSLLSPFARTAKTVYKPLPADPPLSPPQSLPSQPMPAPPVQPQEAYVGLSAARGPLSPLMEDPVSPLLEEGDHRPKDTANANTTTRNMSMRKPPASRSQVGSRASFGSRSSIGSDFQSAGLPSHMHSRASRFSFQYANKDSAVQEKIMEERHREKAAAKALANQNRQAEEDQSEEEEDEMDYDDMDYDDMDDDVPMVGEDWDYGSGGMAGGVGNMTLNSMPMNGMMMGMNGLNMQEAARMALRGNPVDDGDFGGFEDEEDEMQHQGLGGMSFDDMPGGEVEQQGLHNMTFDDMPREVQHEGLDGTTFDDLPDGGSQHEGLGNMSYDDMPANEAQHSGLGGMSLDDMPTGEVQGLGIVPSFQNDELKADSLLEEPDTKQTAPRGGHGEPPKASIPVQDDNFYFDDGEFDDADFVDTDTQQFDESVLDDPSHPLYERASVGVPPPIPAKSLRRLVPQNSQKLPGQGRSLPSEPVPALPDPDPEHPDPNASMDVISKYQSALALAAAKALADGRFARDDSMENNTLDSSSRPNEVLDGEEENMSSRPSLIPDDGRFSQATTMSPPTARASEIPDIVEEVPNKSVGFLFPGAYSEDMYSSDFDYSDYDSAMEDDSFIAAANAEALENDEEGIYGTEFGFYARPGSTDAATDADGNAIYGGYFGPKNWGEIKRQRSTREPNLTPITERSEYSTRNSFISLHHGDRNAASSPSLNALAQMSPGWEGDMNMETLMKLRRGAWGGSQRSNTSSRGEGSSPMNSSPVVAKGDPRALWSSPIQQAVTESDPITLDKIARHGYYEDCLDDANYQQEQADYEGLCSEDEWEDASNEGSEKASSYEEEEQDDSPTIHADPHVFASEAPSPMDPIKDMPSPVTEAFARQNLEDLPSLTMPASPSTASTSSTSQTVQNDNNAFAPVFSTSSRPNSLGPASPSSPTFAQQKGHSRSGSDSVAYVRERDEDGGPFRWFLERRRTGEDGVESLVGRTLVEGGRI</sequence>
<feature type="region of interest" description="Disordered" evidence="1">
    <location>
        <begin position="1014"/>
        <end position="1062"/>
    </location>
</feature>
<feature type="compositionally biased region" description="Low complexity" evidence="1">
    <location>
        <begin position="32"/>
        <end position="47"/>
    </location>
</feature>